<dbReference type="EMBL" id="JNSL01000218">
    <property type="protein sequence ID" value="KGA12395.1"/>
    <property type="molecule type" value="Genomic_DNA"/>
</dbReference>
<protein>
    <recommendedName>
        <fullName evidence="9">Non-specific serine/threonine protein kinase</fullName>
    </recommendedName>
</protein>
<feature type="domain" description="PASTA" evidence="7">
    <location>
        <begin position="357"/>
        <end position="424"/>
    </location>
</feature>
<dbReference type="AlphaFoldDB" id="A0A094PL40"/>
<dbReference type="Gene3D" id="1.10.510.10">
    <property type="entry name" value="Transferase(Phosphotransferase) domain 1"/>
    <property type="match status" value="1"/>
</dbReference>
<keyword evidence="4" id="KW-0418">Kinase</keyword>
<evidence type="ECO:0008006" key="9">
    <source>
        <dbReference type="Google" id="ProtNLM"/>
    </source>
</evidence>
<sequence>MANLSGQLIANRYQVISLVASGGMASVYLANDQVLERKVALKVIHPHLAKDRSFVEKFQREAKMAAQLSHPNLVNVFDQGTDGDVIFLVMEYVPGITLRDAMNDFGALDTKKALEIIEPLTEALAAAHAAGILHRDLKPENVFLSDGGKVKLGDFGLAREITEHTQTGSVVGTVAYLSPELVLRGQADARSDIYSLGVMIFEMLTGKQPYQGEQAVQVAYQHANENIPAPSTLNSNVPELLDEIVLWTTARNPSQRPASAVALLPVIARAKQDLSRGLTTTLSDIDKTARINLDRDFVSPAGATEVLDVADIEEFASSSSLATKLEKSNKRSKLWLTIFTVIALMGGAGSGWWFSSGPGGLAAVPDLTGRTLESAAEALDPLGVVIEQLEENSGTIPEGFITRTEPAAGSRVFKNSVVKVFISLGPKQLPVPEAKGLSVEAAKQLLIDSGFVVGSIKNFFGTEASGQVIGLSAPTGTILNQGSVLDVLVSIGVVPDVLGLSAETARALLAELPITIEEVEVFNNQIPAGQAVGLVLAEDPLPENGSVVLEISKGPEIVIMPNTVGETIAAAKALLENLGLLVVVDTNQLSSNFGIAKVKRQSPEAGSEARVGDSVTIVSR</sequence>
<dbReference type="Gene3D" id="3.30.200.20">
    <property type="entry name" value="Phosphorylase Kinase, domain 1"/>
    <property type="match status" value="1"/>
</dbReference>
<dbReference type="SMART" id="SM00220">
    <property type="entry name" value="S_TKc"/>
    <property type="match status" value="1"/>
</dbReference>
<evidence type="ECO:0000256" key="3">
    <source>
        <dbReference type="ARBA" id="ARBA00022741"/>
    </source>
</evidence>
<dbReference type="PANTHER" id="PTHR43289">
    <property type="entry name" value="MITOGEN-ACTIVATED PROTEIN KINASE KINASE KINASE 20-RELATED"/>
    <property type="match status" value="1"/>
</dbReference>
<dbReference type="Gene3D" id="3.30.10.20">
    <property type="match status" value="4"/>
</dbReference>
<name>A0A094PL40_9ZZZZ</name>
<dbReference type="SUPFAM" id="SSF56112">
    <property type="entry name" value="Protein kinase-like (PK-like)"/>
    <property type="match status" value="1"/>
</dbReference>
<keyword evidence="2" id="KW-0808">Transferase</keyword>
<comment type="caution">
    <text evidence="8">The sequence shown here is derived from an EMBL/GenBank/DDBJ whole genome shotgun (WGS) entry which is preliminary data.</text>
</comment>
<feature type="domain" description="PASTA" evidence="7">
    <location>
        <begin position="554"/>
        <end position="620"/>
    </location>
</feature>
<evidence type="ECO:0000256" key="2">
    <source>
        <dbReference type="ARBA" id="ARBA00022679"/>
    </source>
</evidence>
<dbReference type="Pfam" id="PF00069">
    <property type="entry name" value="Pkinase"/>
    <property type="match status" value="1"/>
</dbReference>
<accession>A0A094PL40</accession>
<dbReference type="PANTHER" id="PTHR43289:SF34">
    <property type="entry name" value="SERINE_THREONINE-PROTEIN KINASE YBDM-RELATED"/>
    <property type="match status" value="1"/>
</dbReference>
<evidence type="ECO:0000256" key="1">
    <source>
        <dbReference type="ARBA" id="ARBA00022527"/>
    </source>
</evidence>
<dbReference type="Pfam" id="PF03793">
    <property type="entry name" value="PASTA"/>
    <property type="match status" value="4"/>
</dbReference>
<dbReference type="InterPro" id="IPR008271">
    <property type="entry name" value="Ser/Thr_kinase_AS"/>
</dbReference>
<organism evidence="8">
    <name type="scientific">freshwater metagenome</name>
    <dbReference type="NCBI Taxonomy" id="449393"/>
    <lineage>
        <taxon>unclassified sequences</taxon>
        <taxon>metagenomes</taxon>
        <taxon>ecological metagenomes</taxon>
    </lineage>
</organism>
<dbReference type="FunFam" id="3.30.200.20:FF:000035">
    <property type="entry name" value="Serine/threonine protein kinase Stk1"/>
    <property type="match status" value="1"/>
</dbReference>
<keyword evidence="1" id="KW-0723">Serine/threonine-protein kinase</keyword>
<evidence type="ECO:0000256" key="5">
    <source>
        <dbReference type="ARBA" id="ARBA00022840"/>
    </source>
</evidence>
<feature type="domain" description="PASTA" evidence="7">
    <location>
        <begin position="425"/>
        <end position="491"/>
    </location>
</feature>
<gene>
    <name evidence="8" type="ORF">GM51_21655</name>
</gene>
<keyword evidence="3" id="KW-0547">Nucleotide-binding</keyword>
<feature type="domain" description="Protein kinase" evidence="6">
    <location>
        <begin position="13"/>
        <end position="267"/>
    </location>
</feature>
<keyword evidence="5" id="KW-0067">ATP-binding</keyword>
<evidence type="ECO:0000259" key="6">
    <source>
        <dbReference type="PROSITE" id="PS50011"/>
    </source>
</evidence>
<dbReference type="PROSITE" id="PS51178">
    <property type="entry name" value="PASTA"/>
    <property type="match status" value="4"/>
</dbReference>
<dbReference type="GO" id="GO:0005524">
    <property type="term" value="F:ATP binding"/>
    <property type="evidence" value="ECO:0007669"/>
    <property type="project" value="UniProtKB-KW"/>
</dbReference>
<dbReference type="PROSITE" id="PS00108">
    <property type="entry name" value="PROTEIN_KINASE_ST"/>
    <property type="match status" value="1"/>
</dbReference>
<dbReference type="InterPro" id="IPR000719">
    <property type="entry name" value="Prot_kinase_dom"/>
</dbReference>
<reference evidence="8" key="1">
    <citation type="submission" date="2014-06" db="EMBL/GenBank/DDBJ databases">
        <title>Key roles for freshwater Actinobacteria revealed by deep metagenomic sequencing.</title>
        <authorList>
            <person name="Ghai R."/>
            <person name="Mizuno C.M."/>
            <person name="Picazo A."/>
            <person name="Camacho A."/>
            <person name="Rodriguez-Valera F."/>
        </authorList>
    </citation>
    <scope>NUCLEOTIDE SEQUENCE</scope>
</reference>
<dbReference type="GO" id="GO:0004674">
    <property type="term" value="F:protein serine/threonine kinase activity"/>
    <property type="evidence" value="ECO:0007669"/>
    <property type="project" value="UniProtKB-KW"/>
</dbReference>
<dbReference type="CDD" id="cd06577">
    <property type="entry name" value="PASTA_pknB"/>
    <property type="match status" value="4"/>
</dbReference>
<dbReference type="InterPro" id="IPR005543">
    <property type="entry name" value="PASTA_dom"/>
</dbReference>
<evidence type="ECO:0000256" key="4">
    <source>
        <dbReference type="ARBA" id="ARBA00022777"/>
    </source>
</evidence>
<dbReference type="NCBIfam" id="NF033483">
    <property type="entry name" value="PknB_PASTA_kin"/>
    <property type="match status" value="1"/>
</dbReference>
<dbReference type="SMART" id="SM00740">
    <property type="entry name" value="PASTA"/>
    <property type="match status" value="4"/>
</dbReference>
<dbReference type="InterPro" id="IPR011009">
    <property type="entry name" value="Kinase-like_dom_sf"/>
</dbReference>
<dbReference type="CDD" id="cd14014">
    <property type="entry name" value="STKc_PknB_like"/>
    <property type="match status" value="1"/>
</dbReference>
<feature type="domain" description="PASTA" evidence="7">
    <location>
        <begin position="492"/>
        <end position="553"/>
    </location>
</feature>
<evidence type="ECO:0000259" key="7">
    <source>
        <dbReference type="PROSITE" id="PS51178"/>
    </source>
</evidence>
<dbReference type="FunFam" id="1.10.510.10:FF:000021">
    <property type="entry name" value="Serine/threonine protein kinase"/>
    <property type="match status" value="1"/>
</dbReference>
<proteinExistence type="predicted"/>
<dbReference type="PROSITE" id="PS50011">
    <property type="entry name" value="PROTEIN_KINASE_DOM"/>
    <property type="match status" value="1"/>
</dbReference>
<evidence type="ECO:0000313" key="8">
    <source>
        <dbReference type="EMBL" id="KGA12395.1"/>
    </source>
</evidence>